<feature type="transmembrane region" description="Helical" evidence="1">
    <location>
        <begin position="81"/>
        <end position="103"/>
    </location>
</feature>
<dbReference type="Proteomes" id="UP000266669">
    <property type="component" value="Unassembled WGS sequence"/>
</dbReference>
<evidence type="ECO:0000313" key="2">
    <source>
        <dbReference type="EMBL" id="RHX85957.1"/>
    </source>
</evidence>
<gene>
    <name evidence="2" type="ORF">DLM78_08685</name>
</gene>
<keyword evidence="1" id="KW-0472">Membrane</keyword>
<name>A0A8B3CQA4_9LEPT</name>
<comment type="caution">
    <text evidence="2">The sequence shown here is derived from an EMBL/GenBank/DDBJ whole genome shotgun (WGS) entry which is preliminary data.</text>
</comment>
<protein>
    <recommendedName>
        <fullName evidence="4">Transmembrane protein</fullName>
    </recommendedName>
</protein>
<evidence type="ECO:0000256" key="1">
    <source>
        <dbReference type="SAM" id="Phobius"/>
    </source>
</evidence>
<feature type="transmembrane region" description="Helical" evidence="1">
    <location>
        <begin position="20"/>
        <end position="39"/>
    </location>
</feature>
<accession>A0A8B3CQA4</accession>
<sequence length="108" mass="13114">MGNSLLYLQDQNEVIHLYFRMRFVLIVVQFGFHIFIFQITQKIRISKIRNDTLQTETQSSLFAIYSFASYASTQRRVTFFFWFRICTLVLRFELTALGFRIFMKYHIM</sequence>
<evidence type="ECO:0008006" key="4">
    <source>
        <dbReference type="Google" id="ProtNLM"/>
    </source>
</evidence>
<organism evidence="2 3">
    <name type="scientific">Leptospira stimsonii</name>
    <dbReference type="NCBI Taxonomy" id="2202203"/>
    <lineage>
        <taxon>Bacteria</taxon>
        <taxon>Pseudomonadati</taxon>
        <taxon>Spirochaetota</taxon>
        <taxon>Spirochaetia</taxon>
        <taxon>Leptospirales</taxon>
        <taxon>Leptospiraceae</taxon>
        <taxon>Leptospira</taxon>
    </lineage>
</organism>
<keyword evidence="1" id="KW-1133">Transmembrane helix</keyword>
<evidence type="ECO:0000313" key="3">
    <source>
        <dbReference type="Proteomes" id="UP000266669"/>
    </source>
</evidence>
<dbReference type="AlphaFoldDB" id="A0A8B3CQA4"/>
<dbReference type="EMBL" id="QHCS01000002">
    <property type="protein sequence ID" value="RHX85957.1"/>
    <property type="molecule type" value="Genomic_DNA"/>
</dbReference>
<proteinExistence type="predicted"/>
<reference evidence="3" key="1">
    <citation type="submission" date="2018-05" db="EMBL/GenBank/DDBJ databases">
        <title>Leptospira yasudae sp. nov. and Leptospira stimsonii sp. nov., two pathogenic species of the genus Leptospira isolated from environmental sources.</title>
        <authorList>
            <person name="Casanovas-Massana A."/>
            <person name="Hamond C."/>
            <person name="Santos L.A."/>
            <person name="Hacker K.P."/>
            <person name="Balassiano I."/>
            <person name="Medeiros M.A."/>
            <person name="Reis M.G."/>
            <person name="Ko A.I."/>
            <person name="Wunder E.A."/>
        </authorList>
    </citation>
    <scope>NUCLEOTIDE SEQUENCE [LARGE SCALE GENOMIC DNA]</scope>
    <source>
        <strain evidence="3">AMB6-RJ</strain>
    </source>
</reference>
<keyword evidence="1" id="KW-0812">Transmembrane</keyword>